<feature type="transmembrane region" description="Helical" evidence="13">
    <location>
        <begin position="249"/>
        <end position="268"/>
    </location>
</feature>
<comment type="catalytic activity">
    <reaction evidence="12 13">
        <text>ATP + H2O = ADP + phosphate + H(+)</text>
        <dbReference type="Rhea" id="RHEA:13065"/>
        <dbReference type="ChEBI" id="CHEBI:15377"/>
        <dbReference type="ChEBI" id="CHEBI:15378"/>
        <dbReference type="ChEBI" id="CHEBI:30616"/>
        <dbReference type="ChEBI" id="CHEBI:43474"/>
        <dbReference type="ChEBI" id="CHEBI:456216"/>
    </reaction>
</comment>
<dbReference type="InterPro" id="IPR001757">
    <property type="entry name" value="P_typ_ATPase"/>
</dbReference>
<feature type="transmembrane region" description="Helical" evidence="13">
    <location>
        <begin position="1120"/>
        <end position="1142"/>
    </location>
</feature>
<dbReference type="Pfam" id="PF12409">
    <property type="entry name" value="P5-ATPase"/>
    <property type="match status" value="1"/>
</dbReference>
<evidence type="ECO:0000256" key="1">
    <source>
        <dbReference type="ARBA" id="ARBA00004141"/>
    </source>
</evidence>
<dbReference type="GO" id="GO:0015203">
    <property type="term" value="F:polyamine transmembrane transporter activity"/>
    <property type="evidence" value="ECO:0007669"/>
    <property type="project" value="TreeGrafter"/>
</dbReference>
<feature type="region of interest" description="Disordered" evidence="14">
    <location>
        <begin position="1304"/>
        <end position="1324"/>
    </location>
</feature>
<evidence type="ECO:0000256" key="7">
    <source>
        <dbReference type="ARBA" id="ARBA00022840"/>
    </source>
</evidence>
<reference evidence="17" key="1">
    <citation type="submission" date="2020-08" db="EMBL/GenBank/DDBJ databases">
        <title>Genome sequencing and assembly of the red palm weevil Rhynchophorus ferrugineus.</title>
        <authorList>
            <person name="Dias G.B."/>
            <person name="Bergman C.M."/>
            <person name="Manee M."/>
        </authorList>
    </citation>
    <scope>NUCLEOTIDE SEQUENCE</scope>
    <source>
        <strain evidence="17">AA-2017</strain>
        <tissue evidence="17">Whole larva</tissue>
    </source>
</reference>
<dbReference type="SFLD" id="SFLDF00027">
    <property type="entry name" value="p-type_atpase"/>
    <property type="match status" value="1"/>
</dbReference>
<evidence type="ECO:0000259" key="15">
    <source>
        <dbReference type="Pfam" id="PF00122"/>
    </source>
</evidence>
<evidence type="ECO:0000256" key="5">
    <source>
        <dbReference type="ARBA" id="ARBA00022723"/>
    </source>
</evidence>
<name>A0A834IP08_RHYFE</name>
<evidence type="ECO:0000256" key="13">
    <source>
        <dbReference type="RuleBase" id="RU362082"/>
    </source>
</evidence>
<dbReference type="PROSITE" id="PS00154">
    <property type="entry name" value="ATPASE_E1_E2"/>
    <property type="match status" value="1"/>
</dbReference>
<dbReference type="SUPFAM" id="SSF81653">
    <property type="entry name" value="Calcium ATPase, transduction domain A"/>
    <property type="match status" value="1"/>
</dbReference>
<dbReference type="FunFam" id="3.40.50.1000:FF:000045">
    <property type="entry name" value="Cation-transporting ATPase"/>
    <property type="match status" value="1"/>
</dbReference>
<feature type="transmembrane region" description="Helical" evidence="13">
    <location>
        <begin position="55"/>
        <end position="72"/>
    </location>
</feature>
<comment type="subcellular location">
    <subcellularLocation>
        <location evidence="1 13">Membrane</location>
        <topology evidence="1 13">Multi-pass membrane protein</topology>
    </subcellularLocation>
</comment>
<protein>
    <recommendedName>
        <fullName evidence="13">Cation-transporting ATPase</fullName>
        <ecNumber evidence="13">7.2.2.-</ecNumber>
    </recommendedName>
</protein>
<dbReference type="GO" id="GO:0140358">
    <property type="term" value="F:P-type transmembrane transporter activity"/>
    <property type="evidence" value="ECO:0007669"/>
    <property type="project" value="InterPro"/>
</dbReference>
<dbReference type="InterPro" id="IPR044492">
    <property type="entry name" value="P_typ_ATPase_HD_dom"/>
</dbReference>
<evidence type="ECO:0000313" key="17">
    <source>
        <dbReference type="EMBL" id="KAF7283519.1"/>
    </source>
</evidence>
<feature type="transmembrane region" description="Helical" evidence="13">
    <location>
        <begin position="1007"/>
        <end position="1028"/>
    </location>
</feature>
<dbReference type="InterPro" id="IPR023298">
    <property type="entry name" value="ATPase_P-typ_TM_dom_sf"/>
</dbReference>
<dbReference type="GO" id="GO:0019829">
    <property type="term" value="F:ATPase-coupled monoatomic cation transmembrane transporter activity"/>
    <property type="evidence" value="ECO:0007669"/>
    <property type="project" value="UniProtKB-UniRule"/>
</dbReference>
<keyword evidence="18" id="KW-1185">Reference proteome</keyword>
<dbReference type="PRINTS" id="PR00119">
    <property type="entry name" value="CATATPASE"/>
</dbReference>
<feature type="transmembrane region" description="Helical" evidence="13">
    <location>
        <begin position="1048"/>
        <end position="1068"/>
    </location>
</feature>
<dbReference type="GO" id="GO:0046872">
    <property type="term" value="F:metal ion binding"/>
    <property type="evidence" value="ECO:0007669"/>
    <property type="project" value="UniProtKB-UniRule"/>
</dbReference>
<dbReference type="SFLD" id="SFLDS00003">
    <property type="entry name" value="Haloacid_Dehalogenase"/>
    <property type="match status" value="1"/>
</dbReference>
<keyword evidence="9 13" id="KW-1278">Translocase</keyword>
<accession>A0A834IP08</accession>
<sequence length="1324" mass="150274">MSWFDLNKQEKDNPKTVEQFENLLEGSHSNMKKMEKEKLEEMEVSYYKASRAKKALTYLGFILTCGILRLIYHFRPCWYLYSTSVLCNKKEAETILIEDMLDENNKKNYIKELKTLTPEIIRNMKEEYRSLGNKEVDNLVSLSAHFEKGKFIHSNKLLMFKVKKMTYVYDTDLNKFIKLAGLDHSVSCAFFHKCTPLTLQENAARRAVYGRNELALRVTPYFKLLCLEVLTLLNIFQFLSFLLWFFDDYYVYASVILIMTAIGIVLSVRQTRDNERKLKNIIGAGHKDNCTVRRLVGSTSKSIEVPADTLVPGDIIEIPVNGCTMHCDAVLIIGDCVLDESVLTGESTPVAKTALPRDSEEMYDPKIHSKYTIFSGTKVIQTRHKETVLAVVTRTGFSTAKGNLVRSILYPIQQDFTFERESYKFLIFLSILAVIGFSYTVVDKIIKGVSARKLIFQALDLITIVVPPALPAAKTLESYNAQSRLKKKEIFCISPRSIIVAGGVDCVCFDKTGTLTEDGLNLYCVIPVINSTFSAPCEVNSSLPISFFYGLVSCHSLMTLEEGGEPVGDVLDLKMFQSTKWILENNHTYDKDKLTLTYLKPPNYDNGDGKNENVQIATLKEFAFSSSSQRMGVIIKTSSHDHFQYYCKGSPEIILELAKKETVPSDYHNVLKKYADDGYRVIGLAHKDLDFDYKKVPTVKQEDLENDLTFLGLLIFENKLKLETRDCIKDLNEANIRTVMVTGDNIHTAISVGRKCEMIQHGQHIITVHHNAAKPTEISYTVTDKLLNDFSISSNSVSSLETLESQIESASFNCFKRSVNSHRNYRFALTGRTWDVLKEYHPELLERICCRGTIFARMSPEQKQELVHELQKLGYCVAMCGDGANDCGALKAAHTGISLSDNESSIASPFTSKTPNIHCVLDVIREGRASLVTNAGIFKYIGGYSLCQFISVLILYSINSNLTDWEFLYIDLIIITPLACFFGRTEAYAGKLSKKTPLDTLINARHILSLVLQILIIMIVQISAFYHLKTESWYVPFKGKDDDEIACLENYTIFSVSIFQYIILSLVFSKGHPYRKRIYTNKLFTACAILLIPFSVYLVIYPAEIIQEYFELIVPNDMTFRAYLLVYALINLISSVLIEKYINVIIMYSKKLLRLILDKIYNHKKCVKREEFKKKYMEINHELLNDMHWPEVTHESESTVTSSSRVKPTVVIVAENKKLENNALLNKLFDNSDGIGSSTNSPFATPDHNFVTPDHKTALGSFGNHETGYFSEENLDFSSLPSPSKSEQTFKSFNHSTYDMASSQSNISDIPLDDLPNNNEHIPY</sequence>
<dbReference type="SUPFAM" id="SSF81665">
    <property type="entry name" value="Calcium ATPase, transmembrane domain M"/>
    <property type="match status" value="1"/>
</dbReference>
<dbReference type="Pfam" id="PF00122">
    <property type="entry name" value="E1-E2_ATPase"/>
    <property type="match status" value="1"/>
</dbReference>
<dbReference type="SUPFAM" id="SSF56784">
    <property type="entry name" value="HAD-like"/>
    <property type="match status" value="1"/>
</dbReference>
<dbReference type="EMBL" id="JAACXV010000102">
    <property type="protein sequence ID" value="KAF7283519.1"/>
    <property type="molecule type" value="Genomic_DNA"/>
</dbReference>
<dbReference type="Gene3D" id="3.40.1110.10">
    <property type="entry name" value="Calcium-transporting ATPase, cytoplasmic domain N"/>
    <property type="match status" value="1"/>
</dbReference>
<feature type="transmembrane region" description="Helical" evidence="13">
    <location>
        <begin position="221"/>
        <end position="243"/>
    </location>
</feature>
<dbReference type="GO" id="GO:0016020">
    <property type="term" value="C:membrane"/>
    <property type="evidence" value="ECO:0007669"/>
    <property type="project" value="UniProtKB-SubCell"/>
</dbReference>
<organism evidence="17 18">
    <name type="scientific">Rhynchophorus ferrugineus</name>
    <name type="common">Red palm weevil</name>
    <name type="synonym">Curculio ferrugineus</name>
    <dbReference type="NCBI Taxonomy" id="354439"/>
    <lineage>
        <taxon>Eukaryota</taxon>
        <taxon>Metazoa</taxon>
        <taxon>Ecdysozoa</taxon>
        <taxon>Arthropoda</taxon>
        <taxon>Hexapoda</taxon>
        <taxon>Insecta</taxon>
        <taxon>Pterygota</taxon>
        <taxon>Neoptera</taxon>
        <taxon>Endopterygota</taxon>
        <taxon>Coleoptera</taxon>
        <taxon>Polyphaga</taxon>
        <taxon>Cucujiformia</taxon>
        <taxon>Curculionidae</taxon>
        <taxon>Dryophthorinae</taxon>
        <taxon>Rhynchophorus</taxon>
    </lineage>
</organism>
<dbReference type="FunFam" id="1.20.1110.10:FF:000023">
    <property type="entry name" value="Cation-transporting ATPase"/>
    <property type="match status" value="1"/>
</dbReference>
<dbReference type="SUPFAM" id="SSF81660">
    <property type="entry name" value="Metal cation-transporting ATPase, ATP-binding domain N"/>
    <property type="match status" value="1"/>
</dbReference>
<dbReference type="Gene3D" id="3.40.50.1000">
    <property type="entry name" value="HAD superfamily/HAD-like"/>
    <property type="match status" value="2"/>
</dbReference>
<feature type="transmembrane region" description="Helical" evidence="13">
    <location>
        <begin position="937"/>
        <end position="956"/>
    </location>
</feature>
<evidence type="ECO:0000256" key="12">
    <source>
        <dbReference type="ARBA" id="ARBA00049360"/>
    </source>
</evidence>
<dbReference type="OrthoDB" id="48943at2759"/>
<dbReference type="InterPro" id="IPR036412">
    <property type="entry name" value="HAD-like_sf"/>
</dbReference>
<dbReference type="NCBIfam" id="TIGR01657">
    <property type="entry name" value="P-ATPase-V"/>
    <property type="match status" value="1"/>
</dbReference>
<keyword evidence="3" id="KW-0597">Phosphoprotein</keyword>
<feature type="domain" description="P5B-type ATPase N-terminal" evidence="16">
    <location>
        <begin position="40"/>
        <end position="170"/>
    </location>
</feature>
<comment type="caution">
    <text evidence="17">The sequence shown here is derived from an EMBL/GenBank/DDBJ whole genome shotgun (WGS) entry which is preliminary data.</text>
</comment>
<feature type="domain" description="P-type ATPase A" evidence="15">
    <location>
        <begin position="299"/>
        <end position="408"/>
    </location>
</feature>
<evidence type="ECO:0000256" key="8">
    <source>
        <dbReference type="ARBA" id="ARBA00022842"/>
    </source>
</evidence>
<feature type="transmembrane region" description="Helical" evidence="13">
    <location>
        <begin position="968"/>
        <end position="987"/>
    </location>
</feature>
<evidence type="ECO:0000256" key="4">
    <source>
        <dbReference type="ARBA" id="ARBA00022692"/>
    </source>
</evidence>
<comment type="similarity">
    <text evidence="2 13">Belongs to the cation transport ATPase (P-type) (TC 3.A.3) family. Type V subfamily.</text>
</comment>
<dbReference type="InterPro" id="IPR018303">
    <property type="entry name" value="ATPase_P-typ_P_site"/>
</dbReference>
<dbReference type="InterPro" id="IPR059000">
    <property type="entry name" value="ATPase_P-type_domA"/>
</dbReference>
<dbReference type="InterPro" id="IPR047819">
    <property type="entry name" value="P5A-ATPase_N"/>
</dbReference>
<keyword evidence="4 13" id="KW-0812">Transmembrane</keyword>
<keyword evidence="8 13" id="KW-0460">Magnesium</keyword>
<dbReference type="GO" id="GO:0005524">
    <property type="term" value="F:ATP binding"/>
    <property type="evidence" value="ECO:0007669"/>
    <property type="project" value="UniProtKB-UniRule"/>
</dbReference>
<keyword evidence="7 13" id="KW-0067">ATP-binding</keyword>
<keyword evidence="11 13" id="KW-0472">Membrane</keyword>
<dbReference type="EC" id="7.2.2.-" evidence="13"/>
<dbReference type="InterPro" id="IPR023214">
    <property type="entry name" value="HAD_sf"/>
</dbReference>
<evidence type="ECO:0000256" key="6">
    <source>
        <dbReference type="ARBA" id="ARBA00022741"/>
    </source>
</evidence>
<keyword evidence="10 13" id="KW-1133">Transmembrane helix</keyword>
<dbReference type="PANTHER" id="PTHR45630:SF8">
    <property type="entry name" value="CATION-TRANSPORTING ATPASE"/>
    <property type="match status" value="1"/>
</dbReference>
<proteinExistence type="inferred from homology"/>
<evidence type="ECO:0000256" key="9">
    <source>
        <dbReference type="ARBA" id="ARBA00022967"/>
    </source>
</evidence>
<evidence type="ECO:0000256" key="10">
    <source>
        <dbReference type="ARBA" id="ARBA00022989"/>
    </source>
</evidence>
<keyword evidence="5 13" id="KW-0479">Metal-binding</keyword>
<dbReference type="Pfam" id="PF13246">
    <property type="entry name" value="Cation_ATPase"/>
    <property type="match status" value="1"/>
</dbReference>
<dbReference type="PANTHER" id="PTHR45630">
    <property type="entry name" value="CATION-TRANSPORTING ATPASE-RELATED"/>
    <property type="match status" value="1"/>
</dbReference>
<dbReference type="Gene3D" id="1.20.1110.10">
    <property type="entry name" value="Calcium-transporting ATPase, transmembrane domain"/>
    <property type="match status" value="1"/>
</dbReference>
<evidence type="ECO:0000256" key="2">
    <source>
        <dbReference type="ARBA" id="ARBA00006000"/>
    </source>
</evidence>
<dbReference type="InterPro" id="IPR008250">
    <property type="entry name" value="ATPase_P-typ_transduc_dom_A_sf"/>
</dbReference>
<evidence type="ECO:0000256" key="3">
    <source>
        <dbReference type="ARBA" id="ARBA00022553"/>
    </source>
</evidence>
<evidence type="ECO:0000259" key="16">
    <source>
        <dbReference type="Pfam" id="PF12409"/>
    </source>
</evidence>
<dbReference type="SFLD" id="SFLDG00002">
    <property type="entry name" value="C1.7:_P-type_atpase_like"/>
    <property type="match status" value="1"/>
</dbReference>
<feature type="transmembrane region" description="Helical" evidence="13">
    <location>
        <begin position="1080"/>
        <end position="1100"/>
    </location>
</feature>
<dbReference type="Proteomes" id="UP000625711">
    <property type="component" value="Unassembled WGS sequence"/>
</dbReference>
<evidence type="ECO:0000313" key="18">
    <source>
        <dbReference type="Proteomes" id="UP000625711"/>
    </source>
</evidence>
<dbReference type="Gene3D" id="2.70.150.10">
    <property type="entry name" value="Calcium-transporting ATPase, cytoplasmic transduction domain A"/>
    <property type="match status" value="1"/>
</dbReference>
<dbReference type="GO" id="GO:0006874">
    <property type="term" value="P:intracellular calcium ion homeostasis"/>
    <property type="evidence" value="ECO:0007669"/>
    <property type="project" value="TreeGrafter"/>
</dbReference>
<keyword evidence="6 13" id="KW-0547">Nucleotide-binding</keyword>
<evidence type="ECO:0000256" key="11">
    <source>
        <dbReference type="ARBA" id="ARBA00023136"/>
    </source>
</evidence>
<dbReference type="InterPro" id="IPR023299">
    <property type="entry name" value="ATPase_P-typ_cyto_dom_N"/>
</dbReference>
<dbReference type="NCBIfam" id="TIGR01494">
    <property type="entry name" value="ATPase_P-type"/>
    <property type="match status" value="2"/>
</dbReference>
<evidence type="ECO:0000256" key="14">
    <source>
        <dbReference type="SAM" id="MobiDB-lite"/>
    </source>
</evidence>
<gene>
    <name evidence="17" type="ORF">GWI33_000354</name>
</gene>
<dbReference type="GO" id="GO:0016887">
    <property type="term" value="F:ATP hydrolysis activity"/>
    <property type="evidence" value="ECO:0007669"/>
    <property type="project" value="InterPro"/>
</dbReference>
<feature type="transmembrane region" description="Helical" evidence="13">
    <location>
        <begin position="423"/>
        <end position="442"/>
    </location>
</feature>
<dbReference type="InterPro" id="IPR006544">
    <property type="entry name" value="P-type_TPase_V"/>
</dbReference>